<evidence type="ECO:0000259" key="9">
    <source>
        <dbReference type="SMART" id="SM00385"/>
    </source>
</evidence>
<dbReference type="SMART" id="SM00385">
    <property type="entry name" value="CYCLIN"/>
    <property type="match status" value="2"/>
</dbReference>
<evidence type="ECO:0000259" key="10">
    <source>
        <dbReference type="SMART" id="SM00743"/>
    </source>
</evidence>
<gene>
    <name evidence="12" type="ORF">EJB05_32903</name>
</gene>
<dbReference type="PROSITE" id="PS00292">
    <property type="entry name" value="CYCLINS"/>
    <property type="match status" value="1"/>
</dbReference>
<keyword evidence="6" id="KW-0131">Cell cycle</keyword>
<evidence type="ECO:0000256" key="7">
    <source>
        <dbReference type="RuleBase" id="RU000383"/>
    </source>
</evidence>
<evidence type="ECO:0000256" key="2">
    <source>
        <dbReference type="ARBA" id="ARBA00022448"/>
    </source>
</evidence>
<organism evidence="12 13">
    <name type="scientific">Eragrostis curvula</name>
    <name type="common">weeping love grass</name>
    <dbReference type="NCBI Taxonomy" id="38414"/>
    <lineage>
        <taxon>Eukaryota</taxon>
        <taxon>Viridiplantae</taxon>
        <taxon>Streptophyta</taxon>
        <taxon>Embryophyta</taxon>
        <taxon>Tracheophyta</taxon>
        <taxon>Spermatophyta</taxon>
        <taxon>Magnoliopsida</taxon>
        <taxon>Liliopsida</taxon>
        <taxon>Poales</taxon>
        <taxon>Poaceae</taxon>
        <taxon>PACMAD clade</taxon>
        <taxon>Chloridoideae</taxon>
        <taxon>Eragrostideae</taxon>
        <taxon>Eragrostidinae</taxon>
        <taxon>Eragrostis</taxon>
    </lineage>
</organism>
<feature type="domain" description="Cyclin-like" evidence="9">
    <location>
        <begin position="280"/>
        <end position="364"/>
    </location>
</feature>
<evidence type="ECO:0000313" key="12">
    <source>
        <dbReference type="EMBL" id="TVU16900.1"/>
    </source>
</evidence>
<keyword evidence="5 7" id="KW-0195">Cyclin</keyword>
<dbReference type="EMBL" id="RWGY01000029">
    <property type="protein sequence ID" value="TVU16900.1"/>
    <property type="molecule type" value="Genomic_DNA"/>
</dbReference>
<feature type="compositionally biased region" description="Polar residues" evidence="8">
    <location>
        <begin position="1053"/>
        <end position="1071"/>
    </location>
</feature>
<evidence type="ECO:0000256" key="1">
    <source>
        <dbReference type="ARBA" id="ARBA00006955"/>
    </source>
</evidence>
<evidence type="ECO:0000256" key="5">
    <source>
        <dbReference type="ARBA" id="ARBA00023127"/>
    </source>
</evidence>
<comment type="caution">
    <text evidence="12">The sequence shown here is derived from an EMBL/GenBank/DDBJ whole genome shotgun (WGS) entry which is preliminary data.</text>
</comment>
<dbReference type="Pfam" id="PF02984">
    <property type="entry name" value="Cyclin_C"/>
    <property type="match status" value="1"/>
</dbReference>
<dbReference type="FunFam" id="1.10.472.10:FF:000167">
    <property type="entry name" value="Mitotic cyclin 6"/>
    <property type="match status" value="1"/>
</dbReference>
<evidence type="ECO:0000256" key="8">
    <source>
        <dbReference type="SAM" id="MobiDB-lite"/>
    </source>
</evidence>
<feature type="region of interest" description="Disordered" evidence="8">
    <location>
        <begin position="1048"/>
        <end position="1071"/>
    </location>
</feature>
<feature type="domain" description="Agenet" evidence="10">
    <location>
        <begin position="753"/>
        <end position="811"/>
    </location>
</feature>
<feature type="domain" description="Cyclin-like" evidence="9">
    <location>
        <begin position="377"/>
        <end position="465"/>
    </location>
</feature>
<dbReference type="SMART" id="SM01332">
    <property type="entry name" value="Cyclin_C"/>
    <property type="match status" value="1"/>
</dbReference>
<dbReference type="PANTHER" id="PTHR10177">
    <property type="entry name" value="CYCLINS"/>
    <property type="match status" value="1"/>
</dbReference>
<keyword evidence="3" id="KW-0341">Growth regulation</keyword>
<dbReference type="GO" id="GO:0051301">
    <property type="term" value="P:cell division"/>
    <property type="evidence" value="ECO:0007669"/>
    <property type="project" value="UniProtKB-KW"/>
</dbReference>
<feature type="region of interest" description="Disordered" evidence="8">
    <location>
        <begin position="849"/>
        <end position="869"/>
    </location>
</feature>
<feature type="domain" description="Agenet" evidence="10">
    <location>
        <begin position="678"/>
        <end position="749"/>
    </location>
</feature>
<proteinExistence type="inferred from homology"/>
<dbReference type="FunFam" id="1.10.472.10:FF:000013">
    <property type="entry name" value="Cyclin A1"/>
    <property type="match status" value="1"/>
</dbReference>
<dbReference type="SMART" id="SM00743">
    <property type="entry name" value="Agenet"/>
    <property type="match status" value="3"/>
</dbReference>
<dbReference type="InterPro" id="IPR013763">
    <property type="entry name" value="Cyclin-like_dom"/>
</dbReference>
<dbReference type="InterPro" id="IPR006671">
    <property type="entry name" value="Cyclin_N"/>
</dbReference>
<evidence type="ECO:0000256" key="4">
    <source>
        <dbReference type="ARBA" id="ARBA00022618"/>
    </source>
</evidence>
<dbReference type="Gene3D" id="1.10.472.10">
    <property type="entry name" value="Cyclin-like"/>
    <property type="match status" value="2"/>
</dbReference>
<dbReference type="Proteomes" id="UP000324897">
    <property type="component" value="Chromosome 7"/>
</dbReference>
<name>A0A5J9U008_9POAL</name>
<keyword evidence="13" id="KW-1185">Reference proteome</keyword>
<keyword evidence="2" id="KW-0813">Transport</keyword>
<dbReference type="InterPro" id="IPR014002">
    <property type="entry name" value="Agenet_dom_plant"/>
</dbReference>
<dbReference type="OrthoDB" id="687110at2759"/>
<accession>A0A5J9U008</accession>
<protein>
    <submittedName>
        <fullName evidence="12">Uncharacterized protein</fullName>
    </submittedName>
</protein>
<sequence>MGFSGCAGRGLFSKKALRVEEPTQAQSSRLAAMSGWAAGRRSSAENAGALGAKAAARAGQRVALGDLTNLVGGGGTFGAADSAPYAKLRSTNSLADANKGASLHNVNTERGSVRKATSGQFDRAVSHHDITLQEDNVFLPFLPSIVPEGGNSPGLSEDSVSMEDAMSTCASMGSTDFDCLDDGDSSTAASLHCWASDKLHISDSKDAAAFDLKKHSPTAMATENIFDIDDNQEHTQLFGMLADDIYKNLRKAETRKRPSTNFVETTQIDMSTSMRALLIDWLVEVTEEYRLVPETLYLTVNYIDRYLSIKVMSRHRLQLLGIACLLIAAKYEEICPPQVEELCYLTDDSYSKDEVLQMEASVLNYLRFEMTAPTAKCFLRRFVRATQICDEGSTLDLEFIANYICELSLLEYSLLRYVPSLVAASSVFLAKYILMPTKNPWNSTLSYYTQYTQSELRGCVRVLHRLFCVGPGSNLPAVREKYSQHKYKFVAKKYCPPSIPDEFFQDATRSSTAVADHYSLISPMAAGRSPVRRWTGIRRKSPTPPHPPSSPLPLGAEVEVRVDDDAFHGSWFEATLLDFLPARGCRSPARYAVTYSHLAADDGGPLVEQFVLSCAFLRGGWWSGIVVAAADSVTVAFPITREVIAFAPRFVRPRRDYVDGDWVPSRAAIAVWPNSAVRVYEVHDKVEVLREREVDGGGYSWFPATVVKVVDTLSYIVEYLDQEEGNGGEKKETEYLHCRFIRPAVEHSPFPGGEIRSGAAVEAYCDGAWWPGVVRRVVGEGEYEVRLNGKGAEQLVTKVMELLRPQYTWDGNHWRIVTANKRRANLRWQSANGKRPISHVEVAFCDDEQNSYDPESSTTKKSRKEPELPDTILSGASERASVIEMNTYLSSSCKSPENNNYLNCCSQPSVNNSLQDLSHKIVSACSVAVSRLPFASLGHSTPSCQLIPNVGEASINHEFLSNAVLPKKKEGQTHHVLPLHGKSDSSDNVHTQLKGSNDFTSTESNCALSASAKSLETSVLTSKVSKVTNRASSSIKVYVSRKLAKKKALEVQHSPQGSMDATSTVQERASSNKLIGQTKLSSLAMKDTKSQTQQQLERPLEDTSNINKVTNQELLPLVPLEIEPMHNEKGIDIHASLLEEEPPAMINSSIHQENRNAYVPIDSAATQVAKSNRLTEKSTLSLDRLFQLDGGIVDERSNLLHRQNAQSSQGTTDILRSCSVARCSTPLHLATSQNTDQQVLFIKRSPMWPVIEALDVFKELPQRPHFLPLQEFPPALREGMALGLMSTFDLLVENLRKASIGDSLASFKENIKTLCHLKKNGFNVQSLQCYLIKLFKIKSDHVKRVEEKNKVKVQMLEKETTMSRINSMFDASDRAIAEQEKTLAKLCWKRKEIAKEKEYEGMQLSRLKAADRSLEDACGDAEQEFRNILDELQRKTLT</sequence>
<feature type="domain" description="Cyclin C-terminal" evidence="11">
    <location>
        <begin position="373"/>
        <end position="496"/>
    </location>
</feature>
<reference evidence="12 13" key="1">
    <citation type="journal article" date="2019" name="Sci. Rep.">
        <title>A high-quality genome of Eragrostis curvula grass provides insights into Poaceae evolution and supports new strategies to enhance forage quality.</title>
        <authorList>
            <person name="Carballo J."/>
            <person name="Santos B.A.C.M."/>
            <person name="Zappacosta D."/>
            <person name="Garbus I."/>
            <person name="Selva J.P."/>
            <person name="Gallo C.A."/>
            <person name="Diaz A."/>
            <person name="Albertini E."/>
            <person name="Caccamo M."/>
            <person name="Echenique V."/>
        </authorList>
    </citation>
    <scope>NUCLEOTIDE SEQUENCE [LARGE SCALE GENOMIC DNA]</scope>
    <source>
        <strain evidence="13">cv. Victoria</strain>
        <tissue evidence="12">Leaf</tissue>
    </source>
</reference>
<evidence type="ECO:0000259" key="11">
    <source>
        <dbReference type="SMART" id="SM01332"/>
    </source>
</evidence>
<evidence type="ECO:0000313" key="13">
    <source>
        <dbReference type="Proteomes" id="UP000324897"/>
    </source>
</evidence>
<dbReference type="SUPFAM" id="SSF47954">
    <property type="entry name" value="Cyclin-like"/>
    <property type="match status" value="2"/>
</dbReference>
<dbReference type="InterPro" id="IPR048258">
    <property type="entry name" value="Cyclins_cyclin-box"/>
</dbReference>
<dbReference type="InterPro" id="IPR008395">
    <property type="entry name" value="Agenet-like_dom"/>
</dbReference>
<dbReference type="Pfam" id="PF05266">
    <property type="entry name" value="DUF724"/>
    <property type="match status" value="1"/>
</dbReference>
<dbReference type="Pfam" id="PF05641">
    <property type="entry name" value="Agenet"/>
    <property type="match status" value="2"/>
</dbReference>
<dbReference type="InterPro" id="IPR036915">
    <property type="entry name" value="Cyclin-like_sf"/>
</dbReference>
<keyword evidence="4" id="KW-0132">Cell division</keyword>
<evidence type="ECO:0000256" key="6">
    <source>
        <dbReference type="ARBA" id="ARBA00023306"/>
    </source>
</evidence>
<dbReference type="InterPro" id="IPR039361">
    <property type="entry name" value="Cyclin"/>
</dbReference>
<dbReference type="InterPro" id="IPR007930">
    <property type="entry name" value="DUF724"/>
</dbReference>
<dbReference type="InterPro" id="IPR004367">
    <property type="entry name" value="Cyclin_C-dom"/>
</dbReference>
<dbReference type="Gramene" id="TVU16900">
    <property type="protein sequence ID" value="TVU16900"/>
    <property type="gene ID" value="EJB05_32903"/>
</dbReference>
<evidence type="ECO:0000256" key="3">
    <source>
        <dbReference type="ARBA" id="ARBA00022604"/>
    </source>
</evidence>
<feature type="domain" description="Agenet" evidence="10">
    <location>
        <begin position="550"/>
        <end position="624"/>
    </location>
</feature>
<comment type="similarity">
    <text evidence="1">Belongs to the cyclin family. Cyclin AB subfamily.</text>
</comment>
<dbReference type="Pfam" id="PF00134">
    <property type="entry name" value="Cyclin_N"/>
    <property type="match status" value="1"/>
</dbReference>